<dbReference type="Gene3D" id="2.120.10.30">
    <property type="entry name" value="TolB, C-terminal domain"/>
    <property type="match status" value="1"/>
</dbReference>
<keyword evidence="4" id="KW-1185">Reference proteome</keyword>
<dbReference type="RefSeq" id="WP_146380431.1">
    <property type="nucleotide sequence ID" value="NZ_VOEJ01000001.1"/>
</dbReference>
<feature type="chain" id="PRO_5022077550" evidence="1">
    <location>
        <begin position="22"/>
        <end position="321"/>
    </location>
</feature>
<feature type="signal peptide" evidence="1">
    <location>
        <begin position="1"/>
        <end position="21"/>
    </location>
</feature>
<feature type="domain" description="SMP-30/Gluconolactonase/LRE-like region" evidence="2">
    <location>
        <begin position="35"/>
        <end position="244"/>
    </location>
</feature>
<evidence type="ECO:0000313" key="3">
    <source>
        <dbReference type="EMBL" id="TWR31534.1"/>
    </source>
</evidence>
<name>A0A563UJI2_9SPHI</name>
<dbReference type="EMBL" id="VOEJ01000001">
    <property type="protein sequence ID" value="TWR31534.1"/>
    <property type="molecule type" value="Genomic_DNA"/>
</dbReference>
<gene>
    <name evidence="3" type="ORF">FPZ43_03410</name>
</gene>
<dbReference type="AlphaFoldDB" id="A0A563UJI2"/>
<organism evidence="3 4">
    <name type="scientific">Mucilaginibacter pallidiroseus</name>
    <dbReference type="NCBI Taxonomy" id="2599295"/>
    <lineage>
        <taxon>Bacteria</taxon>
        <taxon>Pseudomonadati</taxon>
        <taxon>Bacteroidota</taxon>
        <taxon>Sphingobacteriia</taxon>
        <taxon>Sphingobacteriales</taxon>
        <taxon>Sphingobacteriaceae</taxon>
        <taxon>Mucilaginibacter</taxon>
    </lineage>
</organism>
<sequence length="321" mass="35172">MKAKRYIAAILLTGLSKFATAQTPRIDIKVKGLYPEGTVYDAAQAKFFVSSVVDGTIGTVDKQGKYTKFYQDKSMRSTYGMKVDAKRNRLWVCVSDANYSQYSDSSTFKKLGRLIALDTKTGKKVADIDLAKLYNGKHFINDLTLDEAGNAYVTDSFSPVIYKVDANGKASVLAQSDLWKGEDIGLNGIVYNPAGFLLVADGRAGAIYKVDIKNAKAINKVKIDQFLPGADGMLLQDNNTIVLVQNKGVDKIFQIYSIDNWQTAKIKAATAATDRFQQPSTATMADGKIFVLNSKLNELADPTKKPSISFPLQEAVFKPAE</sequence>
<dbReference type="InterPro" id="IPR011042">
    <property type="entry name" value="6-blade_b-propeller_TolB-like"/>
</dbReference>
<dbReference type="Proteomes" id="UP000320042">
    <property type="component" value="Unassembled WGS sequence"/>
</dbReference>
<dbReference type="OrthoDB" id="8584394at2"/>
<evidence type="ECO:0000313" key="4">
    <source>
        <dbReference type="Proteomes" id="UP000320042"/>
    </source>
</evidence>
<comment type="caution">
    <text evidence="3">The sequence shown here is derived from an EMBL/GenBank/DDBJ whole genome shotgun (WGS) entry which is preliminary data.</text>
</comment>
<dbReference type="PANTHER" id="PTHR31460">
    <property type="match status" value="1"/>
</dbReference>
<evidence type="ECO:0000256" key="1">
    <source>
        <dbReference type="SAM" id="SignalP"/>
    </source>
</evidence>
<proteinExistence type="predicted"/>
<evidence type="ECO:0000259" key="2">
    <source>
        <dbReference type="Pfam" id="PF08450"/>
    </source>
</evidence>
<dbReference type="PANTHER" id="PTHR31460:SF3">
    <property type="entry name" value="MESOCENTIN"/>
    <property type="match status" value="1"/>
</dbReference>
<protein>
    <submittedName>
        <fullName evidence="3">Gluconolaconase</fullName>
    </submittedName>
</protein>
<reference evidence="3 4" key="1">
    <citation type="submission" date="2019-07" db="EMBL/GenBank/DDBJ databases">
        <authorList>
            <person name="Kim J."/>
        </authorList>
    </citation>
    <scope>NUCLEOTIDE SEQUENCE [LARGE SCALE GENOMIC DNA]</scope>
    <source>
        <strain evidence="4">dk17</strain>
    </source>
</reference>
<keyword evidence="1" id="KW-0732">Signal</keyword>
<accession>A0A563UJI2</accession>
<dbReference type="InterPro" id="IPR013658">
    <property type="entry name" value="SGL"/>
</dbReference>
<dbReference type="SUPFAM" id="SSF63829">
    <property type="entry name" value="Calcium-dependent phosphotriesterase"/>
    <property type="match status" value="1"/>
</dbReference>
<dbReference type="Pfam" id="PF08450">
    <property type="entry name" value="SGL"/>
    <property type="match status" value="1"/>
</dbReference>
<dbReference type="InterPro" id="IPR053224">
    <property type="entry name" value="Sensory_adhesion_molecule"/>
</dbReference>